<keyword evidence="2 3" id="KW-0238">DNA-binding</keyword>
<protein>
    <submittedName>
        <fullName evidence="5">TetR family transcriptional regulator</fullName>
    </submittedName>
</protein>
<dbReference type="PANTHER" id="PTHR43479:SF11">
    <property type="entry name" value="ACREF_ENVCD OPERON REPRESSOR-RELATED"/>
    <property type="match status" value="1"/>
</dbReference>
<keyword evidence="1" id="KW-0678">Repressor</keyword>
<dbReference type="Gene3D" id="1.10.357.10">
    <property type="entry name" value="Tetracycline Repressor, domain 2"/>
    <property type="match status" value="1"/>
</dbReference>
<accession>A0A4V2RDJ4</accession>
<name>A0A4V2RDJ4_9BACI</name>
<evidence type="ECO:0000256" key="2">
    <source>
        <dbReference type="ARBA" id="ARBA00023125"/>
    </source>
</evidence>
<keyword evidence="6" id="KW-1185">Reference proteome</keyword>
<dbReference type="PANTHER" id="PTHR43479">
    <property type="entry name" value="ACREF/ENVCD OPERON REPRESSOR-RELATED"/>
    <property type="match status" value="1"/>
</dbReference>
<evidence type="ECO:0000256" key="1">
    <source>
        <dbReference type="ARBA" id="ARBA00022491"/>
    </source>
</evidence>
<evidence type="ECO:0000313" key="6">
    <source>
        <dbReference type="Proteomes" id="UP000295689"/>
    </source>
</evidence>
<dbReference type="Pfam" id="PF00440">
    <property type="entry name" value="TetR_N"/>
    <property type="match status" value="1"/>
</dbReference>
<feature type="DNA-binding region" description="H-T-H motif" evidence="3">
    <location>
        <begin position="34"/>
        <end position="53"/>
    </location>
</feature>
<dbReference type="PROSITE" id="PS50977">
    <property type="entry name" value="HTH_TETR_2"/>
    <property type="match status" value="1"/>
</dbReference>
<dbReference type="EMBL" id="SLVV01000006">
    <property type="protein sequence ID" value="TCN25100.1"/>
    <property type="molecule type" value="Genomic_DNA"/>
</dbReference>
<dbReference type="Proteomes" id="UP000295689">
    <property type="component" value="Unassembled WGS sequence"/>
</dbReference>
<dbReference type="InterPro" id="IPR050624">
    <property type="entry name" value="HTH-type_Tx_Regulator"/>
</dbReference>
<dbReference type="PROSITE" id="PS01081">
    <property type="entry name" value="HTH_TETR_1"/>
    <property type="match status" value="1"/>
</dbReference>
<evidence type="ECO:0000259" key="4">
    <source>
        <dbReference type="PROSITE" id="PS50977"/>
    </source>
</evidence>
<dbReference type="InterPro" id="IPR023772">
    <property type="entry name" value="DNA-bd_HTH_TetR-type_CS"/>
</dbReference>
<dbReference type="GO" id="GO:0003677">
    <property type="term" value="F:DNA binding"/>
    <property type="evidence" value="ECO:0007669"/>
    <property type="project" value="UniProtKB-UniRule"/>
</dbReference>
<feature type="domain" description="HTH tetR-type" evidence="4">
    <location>
        <begin position="11"/>
        <end position="71"/>
    </location>
</feature>
<organism evidence="5 6">
    <name type="scientific">Mesobacillus foraminis</name>
    <dbReference type="NCBI Taxonomy" id="279826"/>
    <lineage>
        <taxon>Bacteria</taxon>
        <taxon>Bacillati</taxon>
        <taxon>Bacillota</taxon>
        <taxon>Bacilli</taxon>
        <taxon>Bacillales</taxon>
        <taxon>Bacillaceae</taxon>
        <taxon>Mesobacillus</taxon>
    </lineage>
</organism>
<dbReference type="AlphaFoldDB" id="A0A4V2RDJ4"/>
<reference evidence="5 6" key="1">
    <citation type="journal article" date="2015" name="Stand. Genomic Sci.">
        <title>Genomic Encyclopedia of Bacterial and Archaeal Type Strains, Phase III: the genomes of soil and plant-associated and newly described type strains.</title>
        <authorList>
            <person name="Whitman W.B."/>
            <person name="Woyke T."/>
            <person name="Klenk H.P."/>
            <person name="Zhou Y."/>
            <person name="Lilburn T.G."/>
            <person name="Beck B.J."/>
            <person name="De Vos P."/>
            <person name="Vandamme P."/>
            <person name="Eisen J.A."/>
            <person name="Garrity G."/>
            <person name="Hugenholtz P."/>
            <person name="Kyrpides N.C."/>
        </authorList>
    </citation>
    <scope>NUCLEOTIDE SEQUENCE [LARGE SCALE GENOMIC DNA]</scope>
    <source>
        <strain evidence="5 6">CV53</strain>
    </source>
</reference>
<dbReference type="InterPro" id="IPR009057">
    <property type="entry name" value="Homeodomain-like_sf"/>
</dbReference>
<dbReference type="SUPFAM" id="SSF46689">
    <property type="entry name" value="Homeodomain-like"/>
    <property type="match status" value="1"/>
</dbReference>
<evidence type="ECO:0000256" key="3">
    <source>
        <dbReference type="PROSITE-ProRule" id="PRU00335"/>
    </source>
</evidence>
<dbReference type="InterPro" id="IPR001647">
    <property type="entry name" value="HTH_TetR"/>
</dbReference>
<comment type="caution">
    <text evidence="5">The sequence shown here is derived from an EMBL/GenBank/DDBJ whole genome shotgun (WGS) entry which is preliminary data.</text>
</comment>
<sequence>MSWLKRRAQKELTKKKIFEASLSLFIEKGYENVSIEQIVASLGLTKGAFYHHFVSKEAIIIEFYHTIIQELTEELLFKVRDLREQDSLIILESIFHQISLFCVGKFKFLKILLSPSVNSKAALEDVFINEISIVLLNILQIGESREEYQQYRPSKDSARYMAALLFYEVRYLCMSEEIQHDKKSISRSLEDILLVVSNGLFITK</sequence>
<gene>
    <name evidence="5" type="ORF">EV146_106304</name>
</gene>
<proteinExistence type="predicted"/>
<dbReference type="PRINTS" id="PR00455">
    <property type="entry name" value="HTHTETR"/>
</dbReference>
<evidence type="ECO:0000313" key="5">
    <source>
        <dbReference type="EMBL" id="TCN25100.1"/>
    </source>
</evidence>